<keyword evidence="9" id="KW-0862">Zinc</keyword>
<keyword evidence="4" id="KW-0343">GTPase activation</keyword>
<keyword evidence="10" id="KW-0931">ER-Golgi transport</keyword>
<dbReference type="Proteomes" id="UP000694568">
    <property type="component" value="Unplaced"/>
</dbReference>
<evidence type="ECO:0000313" key="20">
    <source>
        <dbReference type="Ensembl" id="ENSSLUP00000032501.1"/>
    </source>
</evidence>
<keyword evidence="5" id="KW-0963">Cytoplasm</keyword>
<dbReference type="GeneTree" id="ENSGT00940000158466"/>
<organism evidence="20 21">
    <name type="scientific">Sander lucioperca</name>
    <name type="common">Pike-perch</name>
    <name type="synonym">Perca lucioperca</name>
    <dbReference type="NCBI Taxonomy" id="283035"/>
    <lineage>
        <taxon>Eukaryota</taxon>
        <taxon>Metazoa</taxon>
        <taxon>Chordata</taxon>
        <taxon>Craniata</taxon>
        <taxon>Vertebrata</taxon>
        <taxon>Euteleostomi</taxon>
        <taxon>Actinopterygii</taxon>
        <taxon>Neopterygii</taxon>
        <taxon>Teleostei</taxon>
        <taxon>Neoteleostei</taxon>
        <taxon>Acanthomorphata</taxon>
        <taxon>Eupercaria</taxon>
        <taxon>Perciformes</taxon>
        <taxon>Percoidei</taxon>
        <taxon>Percidae</taxon>
        <taxon>Luciopercinae</taxon>
        <taxon>Sander</taxon>
    </lineage>
</organism>
<reference evidence="20" key="2">
    <citation type="submission" date="2025-09" db="UniProtKB">
        <authorList>
            <consortium name="Ensembl"/>
        </authorList>
    </citation>
    <scope>IDENTIFICATION</scope>
</reference>
<dbReference type="PRINTS" id="PR00405">
    <property type="entry name" value="REVINTRACTNG"/>
</dbReference>
<keyword evidence="21" id="KW-1185">Reference proteome</keyword>
<dbReference type="PANTHER" id="PTHR45686:SF1">
    <property type="entry name" value="ADP-RIBOSYLATION FACTOR GTPASE-ACTIVATING PROTEIN 3"/>
    <property type="match status" value="1"/>
</dbReference>
<keyword evidence="12" id="KW-0333">Golgi apparatus</keyword>
<comment type="function">
    <text evidence="14">GTPase-activating protein (GAP) for ADP ribosylation factor 1 (ARF1). Hydrolysis of ARF1-bound GTP may lead to dissociation of coatomer from Golgi-derived membranes to allow fusion with target membranes.</text>
</comment>
<dbReference type="GO" id="GO:0048205">
    <property type="term" value="P:COPI coating of Golgi vesicle"/>
    <property type="evidence" value="ECO:0007669"/>
    <property type="project" value="TreeGrafter"/>
</dbReference>
<feature type="domain" description="Arf-GAP" evidence="19">
    <location>
        <begin position="10"/>
        <end position="97"/>
    </location>
</feature>
<dbReference type="Pfam" id="PF01412">
    <property type="entry name" value="ArfGap"/>
    <property type="match status" value="1"/>
</dbReference>
<keyword evidence="7" id="KW-0479">Metal-binding</keyword>
<feature type="coiled-coil region" evidence="17">
    <location>
        <begin position="218"/>
        <end position="245"/>
    </location>
</feature>
<feature type="region of interest" description="Disordered" evidence="18">
    <location>
        <begin position="271"/>
        <end position="314"/>
    </location>
</feature>
<dbReference type="GO" id="GO:0015031">
    <property type="term" value="P:protein transport"/>
    <property type="evidence" value="ECO:0007669"/>
    <property type="project" value="UniProtKB-KW"/>
</dbReference>
<feature type="compositionally biased region" description="Basic and acidic residues" evidence="18">
    <location>
        <begin position="178"/>
        <end position="196"/>
    </location>
</feature>
<evidence type="ECO:0000256" key="16">
    <source>
        <dbReference type="PROSITE-ProRule" id="PRU00288"/>
    </source>
</evidence>
<dbReference type="AlphaFoldDB" id="A0A8C9YX63"/>
<protein>
    <recommendedName>
        <fullName evidence="15">ADP-ribosylation factor GTPase-activating protein 3</fullName>
    </recommendedName>
</protein>
<evidence type="ECO:0000256" key="11">
    <source>
        <dbReference type="ARBA" id="ARBA00022927"/>
    </source>
</evidence>
<keyword evidence="11" id="KW-0653">Protein transport</keyword>
<keyword evidence="8 16" id="KW-0863">Zinc-finger</keyword>
<gene>
    <name evidence="20" type="primary">arfgap3</name>
</gene>
<comment type="subcellular location">
    <subcellularLocation>
        <location evidence="2">Cytoplasm</location>
    </subcellularLocation>
    <subcellularLocation>
        <location evidence="1">Golgi apparatus membrane</location>
        <topology evidence="1">Peripheral membrane protein</topology>
        <orientation evidence="1">Cytoplasmic side</orientation>
    </subcellularLocation>
</comment>
<evidence type="ECO:0000256" key="1">
    <source>
        <dbReference type="ARBA" id="ARBA00004255"/>
    </source>
</evidence>
<keyword evidence="6" id="KW-0597">Phosphoprotein</keyword>
<evidence type="ECO:0000256" key="18">
    <source>
        <dbReference type="SAM" id="MobiDB-lite"/>
    </source>
</evidence>
<evidence type="ECO:0000256" key="10">
    <source>
        <dbReference type="ARBA" id="ARBA00022892"/>
    </source>
</evidence>
<evidence type="ECO:0000256" key="3">
    <source>
        <dbReference type="ARBA" id="ARBA00022448"/>
    </source>
</evidence>
<evidence type="ECO:0000256" key="9">
    <source>
        <dbReference type="ARBA" id="ARBA00022833"/>
    </source>
</evidence>
<evidence type="ECO:0000256" key="12">
    <source>
        <dbReference type="ARBA" id="ARBA00023034"/>
    </source>
</evidence>
<dbReference type="GO" id="GO:0008270">
    <property type="term" value="F:zinc ion binding"/>
    <property type="evidence" value="ECO:0007669"/>
    <property type="project" value="UniProtKB-KW"/>
</dbReference>
<dbReference type="SUPFAM" id="SSF57863">
    <property type="entry name" value="ArfGap/RecO-like zinc finger"/>
    <property type="match status" value="1"/>
</dbReference>
<evidence type="ECO:0000256" key="2">
    <source>
        <dbReference type="ARBA" id="ARBA00004496"/>
    </source>
</evidence>
<evidence type="ECO:0000313" key="21">
    <source>
        <dbReference type="Proteomes" id="UP000694568"/>
    </source>
</evidence>
<evidence type="ECO:0000256" key="13">
    <source>
        <dbReference type="ARBA" id="ARBA00023136"/>
    </source>
</evidence>
<evidence type="ECO:0000256" key="8">
    <source>
        <dbReference type="ARBA" id="ARBA00022771"/>
    </source>
</evidence>
<dbReference type="Gene3D" id="1.10.220.150">
    <property type="entry name" value="Arf GTPase activating protein"/>
    <property type="match status" value="1"/>
</dbReference>
<keyword evidence="17" id="KW-0175">Coiled coil</keyword>
<evidence type="ECO:0000256" key="14">
    <source>
        <dbReference type="ARBA" id="ARBA00037105"/>
    </source>
</evidence>
<evidence type="ECO:0000256" key="5">
    <source>
        <dbReference type="ARBA" id="ARBA00022490"/>
    </source>
</evidence>
<feature type="region of interest" description="Disordered" evidence="18">
    <location>
        <begin position="334"/>
        <end position="364"/>
    </location>
</feature>
<sequence>MSEPSKQDISTIFKRLRAIPTNKICFDCSAKNPSWASITYGVFLCIDCSGTHRSLGVHLTFIRSTELDFNWSWFQLRCMQHISTLSTDFNSNIYNSRAAQLYREKIKTSATQATRSHGTEVMQTRLFTVSKHPTLAGCSTDWREPSSLLKKKPTAAKKTLASKKGGLGAQKVSSKSFSDLEKKAQAADKLREKEESTGASKKSNRPEESISPSLRLACKDFEQQRKMEEKKLKGLEGNRKEQAERLGMGLGMRSGVSHSVTSDMHMIQQESPLGTKTTKARRFTEDNDDEGSFSSRILSRFEDQTETSDSFSSLWDDRGEGGWIKESKKPEPDFYLTSTISSLNDRPTARRKPEAVPVSDTGEAQKKFGGDVKAISSDMYFGKQDNSEYEAKTRLERYSGSASISSADLFDDPKKQTVSSYRLTNVLPSAPDMSQLKLGVRSVAGKLSVMASGVVSSIQDHYSS</sequence>
<name>A0A8C9YX63_SANLU</name>
<dbReference type="Ensembl" id="ENSSLUT00000033526.1">
    <property type="protein sequence ID" value="ENSSLUP00000032501.1"/>
    <property type="gene ID" value="ENSSLUG00000014442.1"/>
</dbReference>
<dbReference type="GO" id="GO:0005096">
    <property type="term" value="F:GTPase activator activity"/>
    <property type="evidence" value="ECO:0007669"/>
    <property type="project" value="UniProtKB-KW"/>
</dbReference>
<keyword evidence="3" id="KW-0813">Transport</keyword>
<dbReference type="PANTHER" id="PTHR45686">
    <property type="entry name" value="ADP-RIBOSYLATION FACTOR GTPASE ACTIVATING PROTEIN 3, ISOFORM H-RELATED"/>
    <property type="match status" value="1"/>
</dbReference>
<dbReference type="SMART" id="SM00105">
    <property type="entry name" value="ArfGap"/>
    <property type="match status" value="1"/>
</dbReference>
<evidence type="ECO:0000256" key="17">
    <source>
        <dbReference type="SAM" id="Coils"/>
    </source>
</evidence>
<dbReference type="PROSITE" id="PS50115">
    <property type="entry name" value="ARFGAP"/>
    <property type="match status" value="1"/>
</dbReference>
<dbReference type="InterPro" id="IPR001164">
    <property type="entry name" value="ArfGAP_dom"/>
</dbReference>
<evidence type="ECO:0000256" key="15">
    <source>
        <dbReference type="ARBA" id="ARBA00039243"/>
    </source>
</evidence>
<accession>A0A8C9YX63</accession>
<feature type="compositionally biased region" description="Polar residues" evidence="18">
    <location>
        <begin position="336"/>
        <end position="345"/>
    </location>
</feature>
<keyword evidence="13" id="KW-0472">Membrane</keyword>
<dbReference type="InterPro" id="IPR037278">
    <property type="entry name" value="ARFGAP/RecO"/>
</dbReference>
<evidence type="ECO:0000259" key="19">
    <source>
        <dbReference type="PROSITE" id="PS50115"/>
    </source>
</evidence>
<feature type="region of interest" description="Disordered" evidence="18">
    <location>
        <begin position="144"/>
        <end position="216"/>
    </location>
</feature>
<reference evidence="20" key="1">
    <citation type="submission" date="2025-08" db="UniProtKB">
        <authorList>
            <consortium name="Ensembl"/>
        </authorList>
    </citation>
    <scope>IDENTIFICATION</scope>
</reference>
<evidence type="ECO:0000256" key="4">
    <source>
        <dbReference type="ARBA" id="ARBA00022468"/>
    </source>
</evidence>
<dbReference type="InterPro" id="IPR038508">
    <property type="entry name" value="ArfGAP_dom_sf"/>
</dbReference>
<evidence type="ECO:0000256" key="7">
    <source>
        <dbReference type="ARBA" id="ARBA00022723"/>
    </source>
</evidence>
<proteinExistence type="predicted"/>
<dbReference type="GO" id="GO:0000139">
    <property type="term" value="C:Golgi membrane"/>
    <property type="evidence" value="ECO:0007669"/>
    <property type="project" value="UniProtKB-SubCell"/>
</dbReference>
<evidence type="ECO:0000256" key="6">
    <source>
        <dbReference type="ARBA" id="ARBA00022553"/>
    </source>
</evidence>